<feature type="binding site" evidence="15">
    <location>
        <position position="585"/>
    </location>
    <ligand>
        <name>Ca(2+)</name>
        <dbReference type="ChEBI" id="CHEBI:29108"/>
    </ligand>
</feature>
<dbReference type="GO" id="GO:0004252">
    <property type="term" value="F:serine-type endopeptidase activity"/>
    <property type="evidence" value="ECO:0007669"/>
    <property type="project" value="UniProtKB-UniRule"/>
</dbReference>
<dbReference type="AlphaFoldDB" id="A0A0D2PG43"/>
<keyword evidence="5" id="KW-0964">Secreted</keyword>
<reference evidence="19" key="1">
    <citation type="submission" date="2014-04" db="EMBL/GenBank/DDBJ databases">
        <title>Evolutionary Origins and Diversification of the Mycorrhizal Mutualists.</title>
        <authorList>
            <consortium name="DOE Joint Genome Institute"/>
            <consortium name="Mycorrhizal Genomics Consortium"/>
            <person name="Kohler A."/>
            <person name="Kuo A."/>
            <person name="Nagy L.G."/>
            <person name="Floudas D."/>
            <person name="Copeland A."/>
            <person name="Barry K.W."/>
            <person name="Cichocki N."/>
            <person name="Veneault-Fourrey C."/>
            <person name="LaButti K."/>
            <person name="Lindquist E.A."/>
            <person name="Lipzen A."/>
            <person name="Lundell T."/>
            <person name="Morin E."/>
            <person name="Murat C."/>
            <person name="Riley R."/>
            <person name="Ohm R."/>
            <person name="Sun H."/>
            <person name="Tunlid A."/>
            <person name="Henrissat B."/>
            <person name="Grigoriev I.V."/>
            <person name="Hibbett D.S."/>
            <person name="Martin F."/>
        </authorList>
    </citation>
    <scope>NUCLEOTIDE SEQUENCE [LARGE SCALE GENOMIC DNA]</scope>
    <source>
        <strain evidence="19">FD-334 SS-4</strain>
    </source>
</reference>
<dbReference type="Proteomes" id="UP000054270">
    <property type="component" value="Unassembled WGS sequence"/>
</dbReference>
<evidence type="ECO:0000256" key="15">
    <source>
        <dbReference type="PROSITE-ProRule" id="PRU01032"/>
    </source>
</evidence>
<evidence type="ECO:0000313" key="19">
    <source>
        <dbReference type="Proteomes" id="UP000054270"/>
    </source>
</evidence>
<comment type="subcellular location">
    <subcellularLocation>
        <location evidence="3">Secreted</location>
        <location evidence="3">Extracellular space</location>
    </subcellularLocation>
</comment>
<dbReference type="PANTHER" id="PTHR14218:SF15">
    <property type="entry name" value="TRIPEPTIDYL-PEPTIDASE 1"/>
    <property type="match status" value="1"/>
</dbReference>
<dbReference type="Pfam" id="PF09286">
    <property type="entry name" value="Pro-kuma_activ"/>
    <property type="match status" value="1"/>
</dbReference>
<dbReference type="CDD" id="cd11377">
    <property type="entry name" value="Pro-peptidase_S53"/>
    <property type="match status" value="1"/>
</dbReference>
<evidence type="ECO:0000256" key="11">
    <source>
        <dbReference type="ARBA" id="ARBA00022837"/>
    </source>
</evidence>
<evidence type="ECO:0000256" key="16">
    <source>
        <dbReference type="SAM" id="SignalP"/>
    </source>
</evidence>
<dbReference type="InterPro" id="IPR015366">
    <property type="entry name" value="S53_propep"/>
</dbReference>
<dbReference type="SUPFAM" id="SSF54897">
    <property type="entry name" value="Protease propeptides/inhibitors"/>
    <property type="match status" value="1"/>
</dbReference>
<protein>
    <recommendedName>
        <fullName evidence="4">tripeptidyl-peptidase II</fullName>
        <ecNumber evidence="4">3.4.14.10</ecNumber>
    </recommendedName>
</protein>
<dbReference type="PROSITE" id="PS51695">
    <property type="entry name" value="SEDOLISIN"/>
    <property type="match status" value="1"/>
</dbReference>
<evidence type="ECO:0000259" key="17">
    <source>
        <dbReference type="PROSITE" id="PS51695"/>
    </source>
</evidence>
<dbReference type="GO" id="GO:0005576">
    <property type="term" value="C:extracellular region"/>
    <property type="evidence" value="ECO:0007669"/>
    <property type="project" value="UniProtKB-SubCell"/>
</dbReference>
<keyword evidence="8 16" id="KW-0732">Signal</keyword>
<dbReference type="OrthoDB" id="409122at2759"/>
<feature type="signal peptide" evidence="16">
    <location>
        <begin position="1"/>
        <end position="20"/>
    </location>
</feature>
<evidence type="ECO:0000313" key="18">
    <source>
        <dbReference type="EMBL" id="KJA29734.1"/>
    </source>
</evidence>
<dbReference type="InterPro" id="IPR050819">
    <property type="entry name" value="Tripeptidyl-peptidase_I"/>
</dbReference>
<dbReference type="SUPFAM" id="SSF52743">
    <property type="entry name" value="Subtilisin-like"/>
    <property type="match status" value="1"/>
</dbReference>
<evidence type="ECO:0000256" key="4">
    <source>
        <dbReference type="ARBA" id="ARBA00012462"/>
    </source>
</evidence>
<dbReference type="PANTHER" id="PTHR14218">
    <property type="entry name" value="PROTEASE S8 TRIPEPTIDYL PEPTIDASE I CLN2"/>
    <property type="match status" value="1"/>
</dbReference>
<comment type="catalytic activity">
    <reaction evidence="1">
        <text>Release of an N-terminal tripeptide from a polypeptide.</text>
        <dbReference type="EC" id="3.4.14.10"/>
    </reaction>
</comment>
<feature type="binding site" evidence="15">
    <location>
        <position position="564"/>
    </location>
    <ligand>
        <name>Ca(2+)</name>
        <dbReference type="ChEBI" id="CHEBI:29108"/>
    </ligand>
</feature>
<evidence type="ECO:0000256" key="9">
    <source>
        <dbReference type="ARBA" id="ARBA00022801"/>
    </source>
</evidence>
<dbReference type="InterPro" id="IPR030400">
    <property type="entry name" value="Sedolisin_dom"/>
</dbReference>
<dbReference type="GO" id="GO:0006508">
    <property type="term" value="P:proteolysis"/>
    <property type="evidence" value="ECO:0007669"/>
    <property type="project" value="UniProtKB-KW"/>
</dbReference>
<dbReference type="EC" id="3.4.14.10" evidence="4"/>
<dbReference type="STRING" id="945553.A0A0D2PG43"/>
<evidence type="ECO:0000256" key="8">
    <source>
        <dbReference type="ARBA" id="ARBA00022729"/>
    </source>
</evidence>
<dbReference type="EMBL" id="KN817518">
    <property type="protein sequence ID" value="KJA29734.1"/>
    <property type="molecule type" value="Genomic_DNA"/>
</dbReference>
<evidence type="ECO:0000256" key="1">
    <source>
        <dbReference type="ARBA" id="ARBA00001910"/>
    </source>
</evidence>
<dbReference type="InterPro" id="IPR023828">
    <property type="entry name" value="Peptidase_S8_Ser-AS"/>
</dbReference>
<evidence type="ECO:0000256" key="3">
    <source>
        <dbReference type="ARBA" id="ARBA00004239"/>
    </source>
</evidence>
<keyword evidence="10 15" id="KW-0720">Serine protease</keyword>
<keyword evidence="6 15" id="KW-0645">Protease</keyword>
<evidence type="ECO:0000256" key="7">
    <source>
        <dbReference type="ARBA" id="ARBA00022723"/>
    </source>
</evidence>
<keyword evidence="12" id="KW-0843">Virulence</keyword>
<feature type="active site" description="Charge relay system" evidence="15">
    <location>
        <position position="522"/>
    </location>
</feature>
<dbReference type="PROSITE" id="PS00138">
    <property type="entry name" value="SUBTILASE_SER"/>
    <property type="match status" value="1"/>
</dbReference>
<keyword evidence="19" id="KW-1185">Reference proteome</keyword>
<dbReference type="CDD" id="cd04056">
    <property type="entry name" value="Peptidases_S53"/>
    <property type="match status" value="1"/>
</dbReference>
<keyword evidence="14" id="KW-0325">Glycoprotein</keyword>
<keyword evidence="9 15" id="KW-0378">Hydrolase</keyword>
<evidence type="ECO:0000256" key="5">
    <source>
        <dbReference type="ARBA" id="ARBA00022525"/>
    </source>
</evidence>
<dbReference type="GO" id="GO:0008240">
    <property type="term" value="F:tripeptidyl-peptidase activity"/>
    <property type="evidence" value="ECO:0007669"/>
    <property type="project" value="UniProtKB-EC"/>
</dbReference>
<feature type="binding site" evidence="15">
    <location>
        <position position="565"/>
    </location>
    <ligand>
        <name>Ca(2+)</name>
        <dbReference type="ChEBI" id="CHEBI:29108"/>
    </ligand>
</feature>
<keyword evidence="7 15" id="KW-0479">Metal-binding</keyword>
<dbReference type="GO" id="GO:0046872">
    <property type="term" value="F:metal ion binding"/>
    <property type="evidence" value="ECO:0007669"/>
    <property type="project" value="UniProtKB-UniRule"/>
</dbReference>
<keyword evidence="13" id="KW-0865">Zymogen</keyword>
<keyword evidence="11 15" id="KW-0106">Calcium</keyword>
<sequence>MLSFCRIAVLLSPLLGIAQASSIPTAHKVKEDVSVPRGWVKYGEPPANHRVALKIALPQPNFSELERHLYEVSDPDHARYGHHLSKEEVEELVAPHPESLDTVNKWLSSLGFTDEDMVRSPAKDWITITIPLSKAEAMLDTKYYVWKHVESGDYLVRTTSYSLPSNLHEHIELVQPTTMFGRFKPEKSTIFKATPFSNTLTTNLKSGSIVNAASGVTVDASCNQIITLTCLQQIYNAVGFTPSAKSNSIGITGYLEQFANMQDLQLFFADQQPNAVNSTFKVISVAGGLNNQSLADAGDEADLDVQFAFGISHPVSPTFFTTAGRAPFIPDLDEPAGDDENEPYTTWLDFILSMPNPPLAISTSYGDDEQTVPFSFAQRTCAQFAQLGARGVSLMFSSGDGGVGDGDEDPATQTCITNNGLNQTKFIPGFPASCPFVTAVGGTSHFPETAVSTFFSGGGFSNFFARPSYQDKDVSAYLSKLPKGLYAGLFNPNGRGIPDVAAQSDLFKVFIGGQAFLIGGTSASSPAFTGFVALLNDVRLNAGLPPLGFLNPFLYSKGFAGLNDITIGNNGGCGTPGFNASTGWDPGKFTGLGTPNFGELRKLVLSP</sequence>
<name>A0A0D2PG43_HYPSF</name>
<dbReference type="InterPro" id="IPR036852">
    <property type="entry name" value="Peptidase_S8/S53_dom_sf"/>
</dbReference>
<comment type="function">
    <text evidence="2">Secreted tripeptidyl-peptidase which degrades proteins at acidic pHs and is involved in virulence.</text>
</comment>
<gene>
    <name evidence="18" type="ORF">HYPSUDRAFT_196076</name>
</gene>
<dbReference type="FunFam" id="3.40.50.200:FF:000015">
    <property type="entry name" value="Tripeptidyl peptidase A"/>
    <property type="match status" value="1"/>
</dbReference>
<comment type="cofactor">
    <cofactor evidence="15">
        <name>Ca(2+)</name>
        <dbReference type="ChEBI" id="CHEBI:29108"/>
    </cofactor>
    <text evidence="15">Binds 1 Ca(2+) ion per subunit.</text>
</comment>
<feature type="chain" id="PRO_5002248518" description="tripeptidyl-peptidase II" evidence="16">
    <location>
        <begin position="21"/>
        <end position="607"/>
    </location>
</feature>
<evidence type="ECO:0000256" key="6">
    <source>
        <dbReference type="ARBA" id="ARBA00022670"/>
    </source>
</evidence>
<evidence type="ECO:0000256" key="10">
    <source>
        <dbReference type="ARBA" id="ARBA00022825"/>
    </source>
</evidence>
<accession>A0A0D2PG43</accession>
<evidence type="ECO:0000256" key="12">
    <source>
        <dbReference type="ARBA" id="ARBA00023026"/>
    </source>
</evidence>
<evidence type="ECO:0000256" key="13">
    <source>
        <dbReference type="ARBA" id="ARBA00023145"/>
    </source>
</evidence>
<feature type="binding site" evidence="15">
    <location>
        <position position="583"/>
    </location>
    <ligand>
        <name>Ca(2+)</name>
        <dbReference type="ChEBI" id="CHEBI:29108"/>
    </ligand>
</feature>
<evidence type="ECO:0000256" key="2">
    <source>
        <dbReference type="ARBA" id="ARBA00002451"/>
    </source>
</evidence>
<dbReference type="OMA" id="WFPKLKD"/>
<dbReference type="Gene3D" id="3.40.50.200">
    <property type="entry name" value="Peptidase S8/S53 domain"/>
    <property type="match status" value="1"/>
</dbReference>
<proteinExistence type="predicted"/>
<feature type="domain" description="Peptidase S53" evidence="17">
    <location>
        <begin position="225"/>
        <end position="607"/>
    </location>
</feature>
<evidence type="ECO:0000256" key="14">
    <source>
        <dbReference type="ARBA" id="ARBA00023180"/>
    </source>
</evidence>
<organism evidence="18 19">
    <name type="scientific">Hypholoma sublateritium (strain FD-334 SS-4)</name>
    <dbReference type="NCBI Taxonomy" id="945553"/>
    <lineage>
        <taxon>Eukaryota</taxon>
        <taxon>Fungi</taxon>
        <taxon>Dikarya</taxon>
        <taxon>Basidiomycota</taxon>
        <taxon>Agaricomycotina</taxon>
        <taxon>Agaricomycetes</taxon>
        <taxon>Agaricomycetidae</taxon>
        <taxon>Agaricales</taxon>
        <taxon>Agaricineae</taxon>
        <taxon>Strophariaceae</taxon>
        <taxon>Hypholoma</taxon>
    </lineage>
</organism>
<feature type="active site" description="Charge relay system" evidence="15">
    <location>
        <position position="300"/>
    </location>
</feature>
<dbReference type="SMART" id="SM00944">
    <property type="entry name" value="Pro-kuma_activ"/>
    <property type="match status" value="1"/>
</dbReference>
<feature type="active site" description="Charge relay system" evidence="15">
    <location>
        <position position="304"/>
    </location>
</feature>